<sequence length="441" mass="49705">MLLTQSSSYFDISVDLGIPRGCSRTPGSPSYIVDGESYLPEAVGYAVTIPTPDMASTFSTQATRSITQATSVQSSPGFYTTFNTTNALDVATNEKATMQNLNDRLASYLERVHSLEKANEHLELKIHQYMESRVSVTTCDHSSYMAIISELQGKILDATRENRIIYLNIDNSKVAVEDFRVKYETELGMAMAVSVDIDGLRKVMDDLSFTCADLKTQADCLKDELMYLKRAHEEDLMSVQTKIGGEINVEVDAAPQEDLSEILAGVRKHYEMMANKSREELESWFQSQVEILNKDVSVSTETLQTSRSEITEVKRTLQGLQIELQSLQSMKDTLEGNLADVQNRYSVMLSGYQSQVLILEEQLVQLRSDLKCQSQEYQMLLDVKTRLEAEIEEYRRLMEGDIRTGTHPGQGSSKYNRPTHTHTHTRTHIYHNGAVKMASNK</sequence>
<proteinExistence type="predicted"/>
<dbReference type="InterPro" id="IPR039008">
    <property type="entry name" value="IF_rod_dom"/>
</dbReference>
<feature type="domain" description="IF rod" evidence="5">
    <location>
        <begin position="94"/>
        <end position="405"/>
    </location>
</feature>
<dbReference type="GO" id="GO:0005198">
    <property type="term" value="F:structural molecule activity"/>
    <property type="evidence" value="ECO:0007669"/>
    <property type="project" value="InterPro"/>
</dbReference>
<dbReference type="Gene3D" id="1.20.5.1160">
    <property type="entry name" value="Vasodilator-stimulated phosphoprotein"/>
    <property type="match status" value="1"/>
</dbReference>
<dbReference type="GO" id="GO:0005882">
    <property type="term" value="C:intermediate filament"/>
    <property type="evidence" value="ECO:0007669"/>
    <property type="project" value="UniProtKB-KW"/>
</dbReference>
<dbReference type="PRINTS" id="PR01248">
    <property type="entry name" value="TYPE1KERATIN"/>
</dbReference>
<evidence type="ECO:0000313" key="6">
    <source>
        <dbReference type="Ensembl" id="ENSDCDP00010029815.1"/>
    </source>
</evidence>
<dbReference type="Pfam" id="PF00038">
    <property type="entry name" value="Filament"/>
    <property type="match status" value="1"/>
</dbReference>
<evidence type="ECO:0000256" key="3">
    <source>
        <dbReference type="SAM" id="Coils"/>
    </source>
</evidence>
<gene>
    <name evidence="6" type="primary">LOC114793791</name>
</gene>
<dbReference type="Gene3D" id="1.20.5.500">
    <property type="entry name" value="Single helix bin"/>
    <property type="match status" value="1"/>
</dbReference>
<dbReference type="InterPro" id="IPR002957">
    <property type="entry name" value="Keratin_I"/>
</dbReference>
<protein>
    <recommendedName>
        <fullName evidence="5">IF rod domain-containing protein</fullName>
    </recommendedName>
</protein>
<reference evidence="6" key="2">
    <citation type="submission" date="2025-08" db="UniProtKB">
        <authorList>
            <consortium name="Ensembl"/>
        </authorList>
    </citation>
    <scope>IDENTIFICATION</scope>
</reference>
<feature type="region of interest" description="Disordered" evidence="4">
    <location>
        <begin position="402"/>
        <end position="424"/>
    </location>
</feature>
<organism evidence="6 7">
    <name type="scientific">Denticeps clupeoides</name>
    <name type="common">denticle herring</name>
    <dbReference type="NCBI Taxonomy" id="299321"/>
    <lineage>
        <taxon>Eukaryota</taxon>
        <taxon>Metazoa</taxon>
        <taxon>Chordata</taxon>
        <taxon>Craniata</taxon>
        <taxon>Vertebrata</taxon>
        <taxon>Euteleostomi</taxon>
        <taxon>Actinopterygii</taxon>
        <taxon>Neopterygii</taxon>
        <taxon>Teleostei</taxon>
        <taxon>Clupei</taxon>
        <taxon>Clupeiformes</taxon>
        <taxon>Denticipitoidei</taxon>
        <taxon>Denticipitidae</taxon>
        <taxon>Denticeps</taxon>
    </lineage>
</organism>
<name>A0AAY4C9F6_9TELE</name>
<evidence type="ECO:0000256" key="1">
    <source>
        <dbReference type="ARBA" id="ARBA00022754"/>
    </source>
</evidence>
<feature type="coiled-coil region" evidence="3">
    <location>
        <begin position="303"/>
        <end position="397"/>
    </location>
</feature>
<reference evidence="6" key="3">
    <citation type="submission" date="2025-09" db="UniProtKB">
        <authorList>
            <consortium name="Ensembl"/>
        </authorList>
    </citation>
    <scope>IDENTIFICATION</scope>
</reference>
<dbReference type="SUPFAM" id="SSF64593">
    <property type="entry name" value="Intermediate filament protein, coiled coil region"/>
    <property type="match status" value="2"/>
</dbReference>
<dbReference type="SMART" id="SM01391">
    <property type="entry name" value="Filament"/>
    <property type="match status" value="1"/>
</dbReference>
<dbReference type="AlphaFoldDB" id="A0AAY4C9F6"/>
<dbReference type="PROSITE" id="PS51842">
    <property type="entry name" value="IF_ROD_2"/>
    <property type="match status" value="1"/>
</dbReference>
<keyword evidence="1" id="KW-0403">Intermediate filament</keyword>
<dbReference type="Ensembl" id="ENSDCDT00010036988.1">
    <property type="protein sequence ID" value="ENSDCDP00010029815.1"/>
    <property type="gene ID" value="ENSDCDG00010018358.1"/>
</dbReference>
<dbReference type="PANTHER" id="PTHR23239">
    <property type="entry name" value="INTERMEDIATE FILAMENT"/>
    <property type="match status" value="1"/>
</dbReference>
<dbReference type="Proteomes" id="UP000694580">
    <property type="component" value="Chromosome 7"/>
</dbReference>
<dbReference type="PANTHER" id="PTHR23239:SF367">
    <property type="entry name" value="KERATIN 15-RELATED"/>
    <property type="match status" value="1"/>
</dbReference>
<evidence type="ECO:0000313" key="7">
    <source>
        <dbReference type="Proteomes" id="UP000694580"/>
    </source>
</evidence>
<feature type="coiled-coil region" evidence="3">
    <location>
        <begin position="91"/>
        <end position="132"/>
    </location>
</feature>
<dbReference type="GeneTree" id="ENSGT00950000182969"/>
<evidence type="ECO:0000256" key="2">
    <source>
        <dbReference type="ARBA" id="ARBA00023054"/>
    </source>
</evidence>
<evidence type="ECO:0000259" key="5">
    <source>
        <dbReference type="PROSITE" id="PS51842"/>
    </source>
</evidence>
<reference evidence="6 7" key="1">
    <citation type="submission" date="2020-06" db="EMBL/GenBank/DDBJ databases">
        <authorList>
            <consortium name="Wellcome Sanger Institute Data Sharing"/>
        </authorList>
    </citation>
    <scope>NUCLEOTIDE SEQUENCE [LARGE SCALE GENOMIC DNA]</scope>
</reference>
<feature type="compositionally biased region" description="Polar residues" evidence="4">
    <location>
        <begin position="407"/>
        <end position="416"/>
    </location>
</feature>
<keyword evidence="7" id="KW-1185">Reference proteome</keyword>
<dbReference type="FunFam" id="1.20.5.170:FF:000002">
    <property type="entry name" value="Type I keratin KA11"/>
    <property type="match status" value="1"/>
</dbReference>
<accession>A0AAY4C9F6</accession>
<evidence type="ECO:0000256" key="4">
    <source>
        <dbReference type="SAM" id="MobiDB-lite"/>
    </source>
</evidence>
<dbReference type="Gene3D" id="1.20.5.170">
    <property type="match status" value="1"/>
</dbReference>
<dbReference type="FunFam" id="1.20.5.500:FF:000001">
    <property type="entry name" value="Type II keratin 23"/>
    <property type="match status" value="1"/>
</dbReference>
<keyword evidence="2 3" id="KW-0175">Coiled coil</keyword>